<keyword evidence="5" id="KW-1185">Reference proteome</keyword>
<dbReference type="RefSeq" id="WP_045851926.1">
    <property type="nucleotide sequence ID" value="NZ_FTLX01000005.1"/>
</dbReference>
<keyword evidence="1" id="KW-0812">Transmembrane</keyword>
<evidence type="ECO:0000313" key="3">
    <source>
        <dbReference type="EMBL" id="SIR11095.1"/>
    </source>
</evidence>
<evidence type="ECO:0000313" key="2">
    <source>
        <dbReference type="EMBL" id="OXS77560.1"/>
    </source>
</evidence>
<evidence type="ECO:0000313" key="4">
    <source>
        <dbReference type="Proteomes" id="UP000186385"/>
    </source>
</evidence>
<keyword evidence="1" id="KW-1133">Transmembrane helix</keyword>
<feature type="transmembrane region" description="Helical" evidence="1">
    <location>
        <begin position="52"/>
        <end position="71"/>
    </location>
</feature>
<dbReference type="AlphaFoldDB" id="A0A1N6Y8Y3"/>
<accession>A0A1N6Y8Y3</accession>
<evidence type="ECO:0000313" key="5">
    <source>
        <dbReference type="Proteomes" id="UP000215545"/>
    </source>
</evidence>
<keyword evidence="1" id="KW-0472">Membrane</keyword>
<proteinExistence type="predicted"/>
<reference evidence="2" key="3">
    <citation type="submission" date="2017-03" db="EMBL/GenBank/DDBJ databases">
        <authorList>
            <person name="Dastager S.G."/>
            <person name="Neurgaonkar P.S."/>
            <person name="Dharne M.S."/>
        </authorList>
    </citation>
    <scope>NUCLEOTIDE SEQUENCE</scope>
    <source>
        <strain evidence="2">DSM 25145</strain>
    </source>
</reference>
<sequence length="72" mass="8119">MKKSLIDMLVNGKTPDDYLKREADELASVQRHDRAMSLSNEAKEWMAPGLRLFLMLSGLTLGMMGIGYVLIF</sequence>
<reference evidence="3 4" key="1">
    <citation type="submission" date="2017-01" db="EMBL/GenBank/DDBJ databases">
        <authorList>
            <person name="Mah S.A."/>
            <person name="Swanson W.J."/>
            <person name="Moy G.W."/>
            <person name="Vacquier V.D."/>
        </authorList>
    </citation>
    <scope>NUCLEOTIDE SEQUENCE [LARGE SCALE GENOMIC DNA]</scope>
    <source>
        <strain evidence="3 4">NIO-1016</strain>
    </source>
</reference>
<dbReference type="STRING" id="1017273.SAMN05443094_105197"/>
<name>A0A1N6Y8Y3_9BACI</name>
<gene>
    <name evidence="2" type="ORF">B1B05_12040</name>
    <name evidence="3" type="ORF">SAMN05443094_105197</name>
</gene>
<dbReference type="EMBL" id="MWSK01000005">
    <property type="protein sequence ID" value="OXS77560.1"/>
    <property type="molecule type" value="Genomic_DNA"/>
</dbReference>
<organism evidence="3 4">
    <name type="scientific">Domibacillus enclensis</name>
    <dbReference type="NCBI Taxonomy" id="1017273"/>
    <lineage>
        <taxon>Bacteria</taxon>
        <taxon>Bacillati</taxon>
        <taxon>Bacillota</taxon>
        <taxon>Bacilli</taxon>
        <taxon>Bacillales</taxon>
        <taxon>Bacillaceae</taxon>
        <taxon>Domibacillus</taxon>
    </lineage>
</organism>
<dbReference type="OrthoDB" id="2974078at2"/>
<dbReference type="EMBL" id="FTLX01000005">
    <property type="protein sequence ID" value="SIR11095.1"/>
    <property type="molecule type" value="Genomic_DNA"/>
</dbReference>
<protein>
    <submittedName>
        <fullName evidence="3">Uncharacterized protein</fullName>
    </submittedName>
</protein>
<dbReference type="Proteomes" id="UP000186385">
    <property type="component" value="Unassembled WGS sequence"/>
</dbReference>
<reference evidence="5" key="2">
    <citation type="submission" date="2017-03" db="EMBL/GenBank/DDBJ databases">
        <title>Bacillus sp. V-88(T) DSM27956, whole genome shotgun sequencing project.</title>
        <authorList>
            <person name="Dastager S.G."/>
            <person name="Neurgaonkar P.S."/>
            <person name="Dharne M.S."/>
        </authorList>
    </citation>
    <scope>NUCLEOTIDE SEQUENCE [LARGE SCALE GENOMIC DNA]</scope>
    <source>
        <strain evidence="5">DSM 25145</strain>
    </source>
</reference>
<dbReference type="Proteomes" id="UP000215545">
    <property type="component" value="Unassembled WGS sequence"/>
</dbReference>
<evidence type="ECO:0000256" key="1">
    <source>
        <dbReference type="SAM" id="Phobius"/>
    </source>
</evidence>